<proteinExistence type="predicted"/>
<evidence type="ECO:0000256" key="2">
    <source>
        <dbReference type="PROSITE-ProRule" id="PRU00497"/>
    </source>
</evidence>
<gene>
    <name evidence="5" type="ORF">AFUS01_LOCUS45066</name>
</gene>
<dbReference type="EMBL" id="CAJVCH010570742">
    <property type="protein sequence ID" value="CAG7835733.1"/>
    <property type="molecule type" value="Genomic_DNA"/>
</dbReference>
<dbReference type="GO" id="GO:0062129">
    <property type="term" value="C:chitin-based extracellular matrix"/>
    <property type="evidence" value="ECO:0007669"/>
    <property type="project" value="TreeGrafter"/>
</dbReference>
<dbReference type="PANTHER" id="PTHR10380:SF173">
    <property type="entry name" value="CUTICULAR PROTEIN 47EF, ISOFORM C-RELATED"/>
    <property type="match status" value="1"/>
</dbReference>
<dbReference type="GO" id="GO:0008010">
    <property type="term" value="F:structural constituent of chitin-based larval cuticle"/>
    <property type="evidence" value="ECO:0007669"/>
    <property type="project" value="TreeGrafter"/>
</dbReference>
<feature type="region of interest" description="Disordered" evidence="3">
    <location>
        <begin position="45"/>
        <end position="64"/>
    </location>
</feature>
<dbReference type="InterPro" id="IPR000618">
    <property type="entry name" value="Insect_cuticle"/>
</dbReference>
<dbReference type="InterPro" id="IPR031311">
    <property type="entry name" value="CHIT_BIND_RR_consensus"/>
</dbReference>
<reference evidence="5" key="1">
    <citation type="submission" date="2021-06" db="EMBL/GenBank/DDBJ databases">
        <authorList>
            <person name="Hodson N. C."/>
            <person name="Mongue J. A."/>
            <person name="Jaron S. K."/>
        </authorList>
    </citation>
    <scope>NUCLEOTIDE SEQUENCE</scope>
</reference>
<dbReference type="PROSITE" id="PS51155">
    <property type="entry name" value="CHIT_BIND_RR_2"/>
    <property type="match status" value="1"/>
</dbReference>
<dbReference type="Pfam" id="PF00379">
    <property type="entry name" value="Chitin_bind_4"/>
    <property type="match status" value="1"/>
</dbReference>
<dbReference type="PROSITE" id="PS00233">
    <property type="entry name" value="CHIT_BIND_RR_1"/>
    <property type="match status" value="1"/>
</dbReference>
<dbReference type="OrthoDB" id="7255276at2759"/>
<keyword evidence="4" id="KW-0732">Signal</keyword>
<protein>
    <submittedName>
        <fullName evidence="5">Uncharacterized protein</fullName>
    </submittedName>
</protein>
<evidence type="ECO:0000256" key="4">
    <source>
        <dbReference type="SAM" id="SignalP"/>
    </source>
</evidence>
<evidence type="ECO:0000256" key="1">
    <source>
        <dbReference type="ARBA" id="ARBA00022460"/>
    </source>
</evidence>
<comment type="caution">
    <text evidence="5">The sequence shown here is derived from an EMBL/GenBank/DDBJ whole genome shotgun (WGS) entry which is preliminary data.</text>
</comment>
<sequence length="104" mass="11216">MKFLVFLGVVALLALTEAVPAPQVQILKSENEVGPNSYSYAFELSDGSGASQSGSIKNPQEADPEKRILGVTGEFRYTADNGQPVQVTYIADENGYQPTYIRSA</sequence>
<dbReference type="Proteomes" id="UP000708208">
    <property type="component" value="Unassembled WGS sequence"/>
</dbReference>
<dbReference type="InterPro" id="IPR050468">
    <property type="entry name" value="Cuticle_Struct_Prot"/>
</dbReference>
<evidence type="ECO:0000313" key="6">
    <source>
        <dbReference type="Proteomes" id="UP000708208"/>
    </source>
</evidence>
<keyword evidence="6" id="KW-1185">Reference proteome</keyword>
<feature type="compositionally biased region" description="Polar residues" evidence="3">
    <location>
        <begin position="48"/>
        <end position="58"/>
    </location>
</feature>
<name>A0A8J2LPD5_9HEXA</name>
<dbReference type="AlphaFoldDB" id="A0A8J2LPD5"/>
<evidence type="ECO:0000313" key="5">
    <source>
        <dbReference type="EMBL" id="CAG7835733.1"/>
    </source>
</evidence>
<feature type="chain" id="PRO_5035219992" evidence="4">
    <location>
        <begin position="19"/>
        <end position="104"/>
    </location>
</feature>
<feature type="signal peptide" evidence="4">
    <location>
        <begin position="1"/>
        <end position="18"/>
    </location>
</feature>
<accession>A0A8J2LPD5</accession>
<evidence type="ECO:0000256" key="3">
    <source>
        <dbReference type="SAM" id="MobiDB-lite"/>
    </source>
</evidence>
<organism evidence="5 6">
    <name type="scientific">Allacma fusca</name>
    <dbReference type="NCBI Taxonomy" id="39272"/>
    <lineage>
        <taxon>Eukaryota</taxon>
        <taxon>Metazoa</taxon>
        <taxon>Ecdysozoa</taxon>
        <taxon>Arthropoda</taxon>
        <taxon>Hexapoda</taxon>
        <taxon>Collembola</taxon>
        <taxon>Symphypleona</taxon>
        <taxon>Sminthuridae</taxon>
        <taxon>Allacma</taxon>
    </lineage>
</organism>
<dbReference type="PANTHER" id="PTHR10380">
    <property type="entry name" value="CUTICLE PROTEIN"/>
    <property type="match status" value="1"/>
</dbReference>
<keyword evidence="1 2" id="KW-0193">Cuticle</keyword>